<comment type="catalytic activity">
    <reaction evidence="1 12">
        <text>N-(5-phospho-beta-D-ribosyl)anthranilate = 1-(2-carboxyphenylamino)-1-deoxy-D-ribulose 5-phosphate</text>
        <dbReference type="Rhea" id="RHEA:21540"/>
        <dbReference type="ChEBI" id="CHEBI:18277"/>
        <dbReference type="ChEBI" id="CHEBI:58613"/>
        <dbReference type="EC" id="5.3.1.24"/>
    </reaction>
</comment>
<accession>F8EWV8</accession>
<dbReference type="InterPro" id="IPR013785">
    <property type="entry name" value="Aldolase_TIM"/>
</dbReference>
<keyword evidence="8 12" id="KW-0057">Aromatic amino acid biosynthesis</keyword>
<dbReference type="Proteomes" id="UP000000503">
    <property type="component" value="Chromosome"/>
</dbReference>
<dbReference type="AlphaFoldDB" id="F8EWV8"/>
<dbReference type="UniPathway" id="UPA00035">
    <property type="reaction ID" value="UER00042"/>
</dbReference>
<keyword evidence="7 12" id="KW-0822">Tryptophan biosynthesis</keyword>
<feature type="domain" description="N-(5'phosphoribosyl) anthranilate isomerase (PRAI)" evidence="15">
    <location>
        <begin position="449"/>
        <end position="603"/>
    </location>
</feature>
<dbReference type="HOGENOM" id="CLU_007713_2_3_12"/>
<keyword evidence="17" id="KW-1185">Reference proteome</keyword>
<comment type="similarity">
    <text evidence="12">Belongs to the TrpF family.</text>
</comment>
<evidence type="ECO:0000256" key="4">
    <source>
        <dbReference type="ARBA" id="ARBA00004696"/>
    </source>
</evidence>
<dbReference type="Pfam" id="PF00218">
    <property type="entry name" value="IGPS"/>
    <property type="match status" value="1"/>
</dbReference>
<comment type="pathway">
    <text evidence="3 12">Amino-acid biosynthesis; L-tryptophan biosynthesis; L-tryptophan from chorismate: step 3/5.</text>
</comment>
<comment type="pathway">
    <text evidence="4">Amino-acid biosynthesis; L-tryptophan biosynthesis; L-tryptophan from chorismate: step 4/5.</text>
</comment>
<evidence type="ECO:0000256" key="1">
    <source>
        <dbReference type="ARBA" id="ARBA00001164"/>
    </source>
</evidence>
<dbReference type="GO" id="GO:0004640">
    <property type="term" value="F:phosphoribosylanthranilate isomerase activity"/>
    <property type="evidence" value="ECO:0007669"/>
    <property type="project" value="UniProtKB-UniRule"/>
</dbReference>
<dbReference type="eggNOG" id="COG0135">
    <property type="taxonomic scope" value="Bacteria"/>
</dbReference>
<feature type="region of interest" description="Disordered" evidence="13">
    <location>
        <begin position="102"/>
        <end position="121"/>
    </location>
</feature>
<name>F8EWV8_GRAC1</name>
<feature type="region of interest" description="Disordered" evidence="13">
    <location>
        <begin position="279"/>
        <end position="302"/>
    </location>
</feature>
<dbReference type="PANTHER" id="PTHR22854">
    <property type="entry name" value="TRYPTOPHAN BIOSYNTHESIS PROTEIN"/>
    <property type="match status" value="1"/>
</dbReference>
<evidence type="ECO:0000259" key="15">
    <source>
        <dbReference type="Pfam" id="PF00697"/>
    </source>
</evidence>
<protein>
    <recommendedName>
        <fullName evidence="12">N-(5'-phosphoribosyl)anthranilate isomerase</fullName>
        <shortName evidence="12">PRAI</shortName>
        <ecNumber evidence="12">5.3.1.24</ecNumber>
    </recommendedName>
</protein>
<keyword evidence="9 12" id="KW-0413">Isomerase</keyword>
<evidence type="ECO:0000256" key="13">
    <source>
        <dbReference type="SAM" id="MobiDB-lite"/>
    </source>
</evidence>
<dbReference type="PANTHER" id="PTHR22854:SF2">
    <property type="entry name" value="INDOLE-3-GLYCEROL-PHOSPHATE SYNTHASE"/>
    <property type="match status" value="1"/>
</dbReference>
<keyword evidence="11" id="KW-0511">Multifunctional enzyme</keyword>
<comment type="catalytic activity">
    <reaction evidence="2">
        <text>1-(2-carboxyphenylamino)-1-deoxy-D-ribulose 5-phosphate + H(+) = (1S,2R)-1-C-(indol-3-yl)glycerol 3-phosphate + CO2 + H2O</text>
        <dbReference type="Rhea" id="RHEA:23476"/>
        <dbReference type="ChEBI" id="CHEBI:15377"/>
        <dbReference type="ChEBI" id="CHEBI:15378"/>
        <dbReference type="ChEBI" id="CHEBI:16526"/>
        <dbReference type="ChEBI" id="CHEBI:58613"/>
        <dbReference type="ChEBI" id="CHEBI:58866"/>
        <dbReference type="EC" id="4.1.1.48"/>
    </reaction>
</comment>
<evidence type="ECO:0000259" key="14">
    <source>
        <dbReference type="Pfam" id="PF00218"/>
    </source>
</evidence>
<evidence type="ECO:0000256" key="7">
    <source>
        <dbReference type="ARBA" id="ARBA00022822"/>
    </source>
</evidence>
<evidence type="ECO:0000256" key="9">
    <source>
        <dbReference type="ARBA" id="ARBA00023235"/>
    </source>
</evidence>
<dbReference type="CDD" id="cd00405">
    <property type="entry name" value="PRAI"/>
    <property type="match status" value="1"/>
</dbReference>
<dbReference type="EMBL" id="CP002868">
    <property type="protein sequence ID" value="AEJ18344.1"/>
    <property type="molecule type" value="Genomic_DNA"/>
</dbReference>
<dbReference type="InterPro" id="IPR013798">
    <property type="entry name" value="Indole-3-glycerol_P_synth_dom"/>
</dbReference>
<gene>
    <name evidence="12" type="primary">trpF</name>
    <name evidence="16" type="ordered locus">Spica_0176</name>
</gene>
<evidence type="ECO:0000256" key="6">
    <source>
        <dbReference type="ARBA" id="ARBA00022793"/>
    </source>
</evidence>
<keyword evidence="6" id="KW-0210">Decarboxylase</keyword>
<dbReference type="KEGG" id="scd:Spica_0176"/>
<reference evidence="17" key="1">
    <citation type="journal article" date="2013" name="Stand. Genomic Sci.">
        <title>Genome sequence of the thermophilic fresh-water bacterium Spirochaeta caldaria type strain (H1(T)), reclassification of Spirochaeta caldaria, Spirochaeta stenostrepta, and Spirochaeta zuelzerae in the genus Treponema as Treponema caldaria comb. nov., Treponema stenostrepta comb. nov., and Treponema zuelzerae comb. nov., and emendation of the genus Treponema.</title>
        <authorList>
            <person name="Abt B."/>
            <person name="Goker M."/>
            <person name="Scheuner C."/>
            <person name="Han C."/>
            <person name="Lu M."/>
            <person name="Misra M."/>
            <person name="Lapidus A."/>
            <person name="Nolan M."/>
            <person name="Lucas S."/>
            <person name="Hammon N."/>
            <person name="Deshpande S."/>
            <person name="Cheng J.F."/>
            <person name="Tapia R."/>
            <person name="Goodwin L.A."/>
            <person name="Pitluck S."/>
            <person name="Liolios K."/>
            <person name="Pagani I."/>
            <person name="Ivanova N."/>
            <person name="Mavromatis K."/>
            <person name="Mikhailova N."/>
            <person name="Huntemann M."/>
            <person name="Pati A."/>
            <person name="Chen A."/>
            <person name="Palaniappan K."/>
            <person name="Land M."/>
            <person name="Hauser L."/>
            <person name="Jeffries C.D."/>
            <person name="Rohde M."/>
            <person name="Spring S."/>
            <person name="Gronow S."/>
            <person name="Detter J.C."/>
            <person name="Bristow J."/>
            <person name="Eisen J.A."/>
            <person name="Markowitz V."/>
            <person name="Hugenholtz P."/>
            <person name="Kyrpides N.C."/>
            <person name="Woyke T."/>
            <person name="Klenk H.P."/>
        </authorList>
    </citation>
    <scope>NUCLEOTIDE SEQUENCE</scope>
    <source>
        <strain evidence="17">ATCC 51460 / DSM 7334 / H1</strain>
    </source>
</reference>
<evidence type="ECO:0000256" key="5">
    <source>
        <dbReference type="ARBA" id="ARBA00022605"/>
    </source>
</evidence>
<dbReference type="Gene3D" id="3.20.20.70">
    <property type="entry name" value="Aldolase class I"/>
    <property type="match status" value="2"/>
</dbReference>
<evidence type="ECO:0000256" key="2">
    <source>
        <dbReference type="ARBA" id="ARBA00001633"/>
    </source>
</evidence>
<dbReference type="SUPFAM" id="SSF51366">
    <property type="entry name" value="Ribulose-phoshate binding barrel"/>
    <property type="match status" value="2"/>
</dbReference>
<dbReference type="RefSeq" id="WP_013967657.1">
    <property type="nucleotide sequence ID" value="NC_015732.1"/>
</dbReference>
<evidence type="ECO:0000256" key="8">
    <source>
        <dbReference type="ARBA" id="ARBA00023141"/>
    </source>
</evidence>
<dbReference type="CDD" id="cd00331">
    <property type="entry name" value="IGPS"/>
    <property type="match status" value="1"/>
</dbReference>
<organism evidence="16 17">
    <name type="scientific">Gracilinema caldarium (strain ATCC 51460 / DSM 7334 / H1)</name>
    <name type="common">Treponema caldarium</name>
    <dbReference type="NCBI Taxonomy" id="744872"/>
    <lineage>
        <taxon>Bacteria</taxon>
        <taxon>Pseudomonadati</taxon>
        <taxon>Spirochaetota</taxon>
        <taxon>Spirochaetia</taxon>
        <taxon>Spirochaetales</taxon>
        <taxon>Breznakiellaceae</taxon>
        <taxon>Gracilinema</taxon>
    </lineage>
</organism>
<keyword evidence="5 12" id="KW-0028">Amino-acid biosynthesis</keyword>
<dbReference type="InterPro" id="IPR011060">
    <property type="entry name" value="RibuloseP-bd_barrel"/>
</dbReference>
<dbReference type="InterPro" id="IPR045186">
    <property type="entry name" value="Indole-3-glycerol_P_synth"/>
</dbReference>
<dbReference type="GO" id="GO:0004425">
    <property type="term" value="F:indole-3-glycerol-phosphate synthase activity"/>
    <property type="evidence" value="ECO:0007669"/>
    <property type="project" value="UniProtKB-EC"/>
</dbReference>
<dbReference type="InterPro" id="IPR001240">
    <property type="entry name" value="PRAI_dom"/>
</dbReference>
<dbReference type="eggNOG" id="COG0134">
    <property type="taxonomic scope" value="Bacteria"/>
</dbReference>
<evidence type="ECO:0000313" key="16">
    <source>
        <dbReference type="EMBL" id="AEJ18344.1"/>
    </source>
</evidence>
<dbReference type="GO" id="GO:0000162">
    <property type="term" value="P:L-tryptophan biosynthetic process"/>
    <property type="evidence" value="ECO:0007669"/>
    <property type="project" value="UniProtKB-UniRule"/>
</dbReference>
<keyword evidence="10 16" id="KW-0456">Lyase</keyword>
<dbReference type="EC" id="5.3.1.24" evidence="12"/>
<evidence type="ECO:0000256" key="3">
    <source>
        <dbReference type="ARBA" id="ARBA00004664"/>
    </source>
</evidence>
<feature type="domain" description="Indole-3-glycerol phosphate synthase" evidence="14">
    <location>
        <begin position="41"/>
        <end position="267"/>
    </location>
</feature>
<evidence type="ECO:0000256" key="11">
    <source>
        <dbReference type="ARBA" id="ARBA00023268"/>
    </source>
</evidence>
<evidence type="ECO:0000313" key="17">
    <source>
        <dbReference type="Proteomes" id="UP000000503"/>
    </source>
</evidence>
<dbReference type="Pfam" id="PF00697">
    <property type="entry name" value="PRAI"/>
    <property type="match status" value="1"/>
</dbReference>
<dbReference type="HAMAP" id="MF_00135">
    <property type="entry name" value="PRAI"/>
    <property type="match status" value="1"/>
</dbReference>
<dbReference type="STRING" id="744872.Spica_0176"/>
<evidence type="ECO:0000256" key="10">
    <source>
        <dbReference type="ARBA" id="ARBA00023239"/>
    </source>
</evidence>
<proteinExistence type="inferred from homology"/>
<sequence>MPDILDTIIEQRKRDLSELGPTFGLELPRARERPVVPFLQKRGAILEIKRASPSKGDIAPNLDVPTLCRQYQEAGASAVSVLTEPHFFKGSLLDLLTASRSDGVSGGGGPGPQEALQSPTHHTKPLAFLRKDFLLTEEEVEVSYRCGADAVLLIARILDADRLLAMAARSHDLGLCALVEVRTEEDVEKLVTVSRHYPVLAGVNARDLATFTIDPLIPAAMIRRLPVRAVYESGIHSPAMARYAAKLGYQGILVGEGAAKNPEQAAKLVSAFMQAGQDSRTAGGSAGGGLAEMTESPTKGPTSIGRFWRALAERREAKGASGVPQYFLSSGSQFEAGPQFKANTQFRPSAQFGASSQFPASPGLGAGLPLVKICGLTRTEDALKAAALGADLLGFVFAESKRTVQTPVVREIRQALQGILAGDVLHARLAESVPPVGTNGSKFRGSQPLLVGVINRLDSPLAEAAITLCREGILDAIQWHGDPLMEDPLLDELPHYRVVPVGSPDDIDLVRRLLARGVVRILLDAKLEGQSGGTGTMIGEELLDELCKEIPELGRSSLWLAGGLGPDTIGPVVARYGPELIDASSRLEAEPGKKDWNKLELFLREIEVAGMQWGTSKNRSFKRLPNEKSSHIHLPQVPQQEIGVD</sequence>
<evidence type="ECO:0000256" key="12">
    <source>
        <dbReference type="HAMAP-Rule" id="MF_00135"/>
    </source>
</evidence>